<dbReference type="Pfam" id="PF02138">
    <property type="entry name" value="Beach"/>
    <property type="match status" value="2"/>
</dbReference>
<gene>
    <name evidence="2" type="ORF">TRFO_34914</name>
</gene>
<dbReference type="SUPFAM" id="SSF50998">
    <property type="entry name" value="Quinoprotein alcohol dehydrogenase-like"/>
    <property type="match status" value="1"/>
</dbReference>
<dbReference type="InterPro" id="IPR023362">
    <property type="entry name" value="PH-BEACH_dom"/>
</dbReference>
<evidence type="ECO:0000259" key="1">
    <source>
        <dbReference type="PROSITE" id="PS51783"/>
    </source>
</evidence>
<name>A0A1J4JHM4_9EUKA</name>
<dbReference type="VEuPathDB" id="TrichDB:TRFO_34914"/>
<dbReference type="EMBL" id="MLAK01001043">
    <property type="protein sequence ID" value="OHS98638.1"/>
    <property type="molecule type" value="Genomic_DNA"/>
</dbReference>
<dbReference type="SUPFAM" id="SSF81837">
    <property type="entry name" value="BEACH domain"/>
    <property type="match status" value="1"/>
</dbReference>
<organism evidence="2 3">
    <name type="scientific">Tritrichomonas foetus</name>
    <dbReference type="NCBI Taxonomy" id="1144522"/>
    <lineage>
        <taxon>Eukaryota</taxon>
        <taxon>Metamonada</taxon>
        <taxon>Parabasalia</taxon>
        <taxon>Tritrichomonadida</taxon>
        <taxon>Tritrichomonadidae</taxon>
        <taxon>Tritrichomonas</taxon>
    </lineage>
</organism>
<dbReference type="Gene3D" id="2.130.10.10">
    <property type="entry name" value="YVTN repeat-like/Quinoprotein amine dehydrogenase"/>
    <property type="match status" value="1"/>
</dbReference>
<dbReference type="InterPro" id="IPR011047">
    <property type="entry name" value="Quinoprotein_ADH-like_sf"/>
</dbReference>
<dbReference type="SUPFAM" id="SSF49899">
    <property type="entry name" value="Concanavalin A-like lectins/glucanases"/>
    <property type="match status" value="1"/>
</dbReference>
<dbReference type="RefSeq" id="XP_068351775.1">
    <property type="nucleotide sequence ID" value="XM_068509949.1"/>
</dbReference>
<dbReference type="InterPro" id="IPR000409">
    <property type="entry name" value="BEACH_dom"/>
</dbReference>
<accession>A0A1J4JHM4</accession>
<evidence type="ECO:0000313" key="2">
    <source>
        <dbReference type="EMBL" id="OHS98638.1"/>
    </source>
</evidence>
<reference evidence="2" key="1">
    <citation type="submission" date="2016-10" db="EMBL/GenBank/DDBJ databases">
        <authorList>
            <person name="Benchimol M."/>
            <person name="Almeida L.G."/>
            <person name="Vasconcelos A.T."/>
            <person name="Perreira-Neves A."/>
            <person name="Rosa I.A."/>
            <person name="Tasca T."/>
            <person name="Bogo M.R."/>
            <person name="de Souza W."/>
        </authorList>
    </citation>
    <scope>NUCLEOTIDE SEQUENCE [LARGE SCALE GENOMIC DNA]</scope>
    <source>
        <strain evidence="2">K</strain>
    </source>
</reference>
<dbReference type="InterPro" id="IPR050865">
    <property type="entry name" value="BEACH_Domain"/>
</dbReference>
<proteinExistence type="predicted"/>
<dbReference type="InterPro" id="IPR015943">
    <property type="entry name" value="WD40/YVTN_repeat-like_dom_sf"/>
</dbReference>
<dbReference type="PANTHER" id="PTHR13743">
    <property type="entry name" value="BEIGE/BEACH-RELATED"/>
    <property type="match status" value="1"/>
</dbReference>
<dbReference type="InterPro" id="IPR036372">
    <property type="entry name" value="BEACH_dom_sf"/>
</dbReference>
<feature type="domain" description="BEACH-type PH" evidence="1">
    <location>
        <begin position="1770"/>
        <end position="1865"/>
    </location>
</feature>
<dbReference type="Proteomes" id="UP000179807">
    <property type="component" value="Unassembled WGS sequence"/>
</dbReference>
<dbReference type="InterPro" id="IPR013320">
    <property type="entry name" value="ConA-like_dom_sf"/>
</dbReference>
<keyword evidence="3" id="KW-1185">Reference proteome</keyword>
<evidence type="ECO:0000313" key="3">
    <source>
        <dbReference type="Proteomes" id="UP000179807"/>
    </source>
</evidence>
<dbReference type="SMART" id="SM01026">
    <property type="entry name" value="Beach"/>
    <property type="match status" value="1"/>
</dbReference>
<dbReference type="GeneID" id="94844653"/>
<comment type="caution">
    <text evidence="2">The sequence shown here is derived from an EMBL/GenBank/DDBJ whole genome shotgun (WGS) entry which is preliminary data.</text>
</comment>
<sequence>MQDIQAKLQHLNCDSIHLVWVKYFLKTRELPKDFLKHFPQMEKFMNHLPYKSPNKSNIKKELKNISNKDEITHKLASIFDLNQKIDQIFMKKFFLDASGISVTKSNRKSAKVVFWCGMRAFIILTYQITEIIDNALIDDSYDDLLSSFNSIPLFFAQFNDKNFTDFVTILGQFLFSLKSRFEKIFSEQTSITIKSSCFMFIGSLVSCAKVEELQRPKEQSMIISFIISNLGSIFDIIGPALWDDTFFANVSMIFSVFLSYFSLFTADQVKSISCSSIYVLNNLPENKSMPVHDLCNLGTICLQTYTQCIGSGKINKDLIDFQFPQLLNYCRWTTQHYPSKLKDDDMSTLQELPDISSLSKISVQEYFSRNDIIQYQVLHFNREVDILYEKVKQILNSLSEPNEYLCILVSSFSKRDNEAFTPETFRTYVIFVIQIIFSFKEEMLGVVFKDSWMDLLTPTIFPSECNVKYDRRLTDAALFIMLRCFIYEESCRTKILDTLAQYIVDQGEICFSYFIYLLNSLLLTDEKSGFGPVFSKSKLIKIILKLSSTKLIFFDFLRHFIIKNPSSAMKSSDIIQFICDSFMVENKTDSALACFSAGLKIGKDSKTCVFGLLQKLNVLLNKLIQNSDKRIILLFNTITEAISVIPVDFVADVLSKTFDLCSQIPILFQEHLNDCLRNFIAISKSSNNALEVITRADNKIYDHFQKILKNYIGQAETLQLLFSLATLDKTFFANPLAIELIFIYSELAPADLSIINKLIEMCSNSTESVFQMNAANASEHIINRFEQDSDEETIKTFLTLFEKIYADSFSSTIFYGFIRILKNPTFKYPHHILASLVNILKKNHGLNPPSSYFHFAGKSTGIFGPSLILGDAFSFIISFKIEDFKAATNKPLISFTPEKSCYLTFLFNGQHLRVQTLDVKGSNDYQFLTTFEPCKWYNLIIIFKEKDISLYVNGEFENTIPNLMPINFDKNKVAITIGSLTSNDKVNCLCSDIGPIFILKTTDFNTLKQIRDTVPQNLENLVMLSYLPKNTRHDDTLETQVEPVQYKGRSINVVNTIYATLSSPSNLPNMIPLLTRLNGCRECNPSEENENEKSFCEHCGALSIHDGVKYLKSFIQIFSELLKHPQESKQFNDLLLSIDAPQLIIEFLSQTKLDYFNRECISEFLFMFESITNKRLAVKFVDALWNNFDFLNLLKPNIQEDMLLISRTAFESNPEAFLNVSTSERFMYRVITNKFPNNISAIAWQFLGNVVAKSESKTFYYTFFSVPFSNVDLSITDYILATTLALLYANNQTIMQMLAHFGYFVPFIPLMSIKNHKIQVNALLCILQISENANGISIFDPLVQCAIAFNHTDNDNDLIMKINSLMVRNAKVVVPELFPLWSVVCKSLDPEIFIESLKSFDLSSITKVQFWYYWLFFNEVIPNDLFLPLIKKVDLYLLFDFLGAYSSETGIDLLNLKKEILRVQLKKRTNEQRLKMVFRYLFFTKVIITPKELNNSLDTFLKTKLKLFSEKANCVSLFHLNIDNDGNWKDLDIAKEVISHANPSSNFVLKFSERLSIHSFSIYAYIAHTISLFDKNAIDVESIFKPILDTADIVTAYQAASILAINNKMPFLDQYLEIYTDDIDSPRYQLFLFEDHLAAALKENSFIKILHDTVKKNIKSAVPSKEIEDNTTLSAYCSFSNPQAYTPFLNTYSSYKARQILEMQNEKVERNHLFTNFMTRLQINCGPWSQEGAKMSYRLFNSTSRRGYRTLMVIDMKTTKSNTNNYLNERSHSIFGLRIHARRICVKDIYEGELSMIDEGLIYNGHSSNNDAIKTVINQMDIVFVIEKSLQHHPHSIEIYTFNNKTFLFSFENFDSKNSLLKALNSLKKHNDTFFSLKFNIFHILRKARPSLYPSITPAAFFQKSNLIEKWQNREISNFEYIYYINMIVGNSYNSVEQYPVFPCITGNSETIDYSLPSFYGVFPSYIKASPAKIVSLLIRIEPYTTISKTEFDESHINVVNDITENHFGVPELYTLPHFLININNIPGISDIKLPPWAKSASHYVGVLRRALESEFCSINLPKWLDSVFGNQNIFQVPHPKRFPLKPVNRPLSGNLSAISGNNLKTDDHAINLPRPVIRMKNQFIVCANNYLIDIRNEQVSTIPIPRTIVGTLMTTSRLFGYLVFGTKNDNFVNIFCLNKKQQEVTETIAVECGSIKCAAIIGDKYILLGTSDNSISIWRLKDFKHLSTTCFHTEPIISIGGNAELGLVVSVDRHFNIVFEVLLCEKFIRVVKMTQEIMIPFIEVFRSGNVAFVQPREEKSTVTLFDSRGEIIWSLDIDGKIIETDKYLANFSEEYLIVGLEKVGIEVIDILDKKVVRSYKDNGSTGMFCAVGKSKCIFGEVGQSVHYYPI</sequence>
<protein>
    <recommendedName>
        <fullName evidence="1">BEACH-type PH domain-containing protein</fullName>
    </recommendedName>
</protein>
<dbReference type="SUPFAM" id="SSF50729">
    <property type="entry name" value="PH domain-like"/>
    <property type="match status" value="1"/>
</dbReference>
<dbReference type="PANTHER" id="PTHR13743:SF112">
    <property type="entry name" value="BEACH DOMAIN-CONTAINING PROTEIN"/>
    <property type="match status" value="1"/>
</dbReference>
<dbReference type="PROSITE" id="PS51783">
    <property type="entry name" value="PH_BEACH"/>
    <property type="match status" value="1"/>
</dbReference>
<dbReference type="Gene3D" id="1.10.1540.10">
    <property type="entry name" value="BEACH domain"/>
    <property type="match status" value="2"/>
</dbReference>
<dbReference type="OrthoDB" id="10254771at2759"/>